<evidence type="ECO:0000313" key="3">
    <source>
        <dbReference type="Proteomes" id="UP000294933"/>
    </source>
</evidence>
<reference evidence="2 3" key="1">
    <citation type="submission" date="2018-06" db="EMBL/GenBank/DDBJ databases">
        <title>A transcriptomic atlas of mushroom development highlights an independent origin of complex multicellularity.</title>
        <authorList>
            <consortium name="DOE Joint Genome Institute"/>
            <person name="Krizsan K."/>
            <person name="Almasi E."/>
            <person name="Merenyi Z."/>
            <person name="Sahu N."/>
            <person name="Viragh M."/>
            <person name="Koszo T."/>
            <person name="Mondo S."/>
            <person name="Kiss B."/>
            <person name="Balint B."/>
            <person name="Kues U."/>
            <person name="Barry K."/>
            <person name="Hegedus J.C."/>
            <person name="Henrissat B."/>
            <person name="Johnson J."/>
            <person name="Lipzen A."/>
            <person name="Ohm R."/>
            <person name="Nagy I."/>
            <person name="Pangilinan J."/>
            <person name="Yan J."/>
            <person name="Xiong Y."/>
            <person name="Grigoriev I.V."/>
            <person name="Hibbett D.S."/>
            <person name="Nagy L.G."/>
        </authorList>
    </citation>
    <scope>NUCLEOTIDE SEQUENCE [LARGE SCALE GENOMIC DNA]</scope>
    <source>
        <strain evidence="2 3">SZMC22713</strain>
    </source>
</reference>
<keyword evidence="3" id="KW-1185">Reference proteome</keyword>
<evidence type="ECO:0000313" key="2">
    <source>
        <dbReference type="EMBL" id="TDL13948.1"/>
    </source>
</evidence>
<evidence type="ECO:0000256" key="1">
    <source>
        <dbReference type="SAM" id="MobiDB-lite"/>
    </source>
</evidence>
<dbReference type="EMBL" id="ML170426">
    <property type="protein sequence ID" value="TDL13948.1"/>
    <property type="molecule type" value="Genomic_DNA"/>
</dbReference>
<dbReference type="Proteomes" id="UP000294933">
    <property type="component" value="Unassembled WGS sequence"/>
</dbReference>
<feature type="compositionally biased region" description="Polar residues" evidence="1">
    <location>
        <begin position="14"/>
        <end position="26"/>
    </location>
</feature>
<accession>A0A4Y7PFW4</accession>
<sequence>MPVNSPAAIEGMTQDLTDPTPVNQGTLDPIESANSPFLPYPSTTTTNKPKFHPPGQAPINNFQNQGEIAGHFIPATTGDDAPTYGGGSSDGQGTLQRNRILNDLLEPPSSVPDLAPLELRGTLGRLFQPLVATQCNQWHIGYMNAQMGGAQASPLDHYNTFNIEAPLTVFPGLFFCGFPDATSFIFHLLLFPTSSWSLQIIRLLRSHWNKTEVTAMSTGGPEAS</sequence>
<protein>
    <submittedName>
        <fullName evidence="2">Uncharacterized protein</fullName>
    </submittedName>
</protein>
<feature type="region of interest" description="Disordered" evidence="1">
    <location>
        <begin position="1"/>
        <end position="95"/>
    </location>
</feature>
<name>A0A4Y7PFW4_9AGAM</name>
<organism evidence="2 3">
    <name type="scientific">Rickenella mellea</name>
    <dbReference type="NCBI Taxonomy" id="50990"/>
    <lineage>
        <taxon>Eukaryota</taxon>
        <taxon>Fungi</taxon>
        <taxon>Dikarya</taxon>
        <taxon>Basidiomycota</taxon>
        <taxon>Agaricomycotina</taxon>
        <taxon>Agaricomycetes</taxon>
        <taxon>Hymenochaetales</taxon>
        <taxon>Rickenellaceae</taxon>
        <taxon>Rickenella</taxon>
    </lineage>
</organism>
<dbReference type="VEuPathDB" id="FungiDB:BD410DRAFT_810130"/>
<proteinExistence type="predicted"/>
<gene>
    <name evidence="2" type="ORF">BD410DRAFT_810130</name>
</gene>
<dbReference type="AlphaFoldDB" id="A0A4Y7PFW4"/>